<keyword evidence="3" id="KW-0808">Transferase</keyword>
<keyword evidence="4" id="KW-0949">S-adenosyl-L-methionine</keyword>
<dbReference type="Gene3D" id="3.40.50.150">
    <property type="entry name" value="Vaccinia Virus protein VP39"/>
    <property type="match status" value="1"/>
</dbReference>
<evidence type="ECO:0000313" key="7">
    <source>
        <dbReference type="Proteomes" id="UP001296706"/>
    </source>
</evidence>
<gene>
    <name evidence="6" type="ORF">HF577_01655</name>
</gene>
<evidence type="ECO:0000256" key="5">
    <source>
        <dbReference type="ARBA" id="ARBA00023098"/>
    </source>
</evidence>
<dbReference type="PANTHER" id="PTHR43667:SF1">
    <property type="entry name" value="CYCLOPROPANE-FATTY-ACYL-PHOSPHOLIPID SYNTHASE"/>
    <property type="match status" value="1"/>
</dbReference>
<dbReference type="Pfam" id="PF02353">
    <property type="entry name" value="CMAS"/>
    <property type="match status" value="1"/>
</dbReference>
<dbReference type="RefSeq" id="WP_169393883.1">
    <property type="nucleotide sequence ID" value="NZ_BAAAJH010000023.1"/>
</dbReference>
<dbReference type="GO" id="GO:0008168">
    <property type="term" value="F:methyltransferase activity"/>
    <property type="evidence" value="ECO:0007669"/>
    <property type="project" value="UniProtKB-KW"/>
</dbReference>
<keyword evidence="5" id="KW-0443">Lipid metabolism</keyword>
<dbReference type="InterPro" id="IPR029063">
    <property type="entry name" value="SAM-dependent_MTases_sf"/>
</dbReference>
<organism evidence="6 7">
    <name type="scientific">Pseudonocardia xinjiangensis</name>
    <dbReference type="NCBI Taxonomy" id="75289"/>
    <lineage>
        <taxon>Bacteria</taxon>
        <taxon>Bacillati</taxon>
        <taxon>Actinomycetota</taxon>
        <taxon>Actinomycetes</taxon>
        <taxon>Pseudonocardiales</taxon>
        <taxon>Pseudonocardiaceae</taxon>
        <taxon>Pseudonocardia</taxon>
    </lineage>
</organism>
<dbReference type="EMBL" id="JAAXKY010000002">
    <property type="protein sequence ID" value="NMH75815.1"/>
    <property type="molecule type" value="Genomic_DNA"/>
</dbReference>
<dbReference type="CDD" id="cd02440">
    <property type="entry name" value="AdoMet_MTases"/>
    <property type="match status" value="1"/>
</dbReference>
<reference evidence="6 7" key="1">
    <citation type="submission" date="2020-04" db="EMBL/GenBank/DDBJ databases">
        <authorList>
            <person name="Klaysubun C."/>
            <person name="Duangmal K."/>
            <person name="Lipun K."/>
        </authorList>
    </citation>
    <scope>NUCLEOTIDE SEQUENCE [LARGE SCALE GENOMIC DNA]</scope>
    <source>
        <strain evidence="6 7">JCM 11839</strain>
    </source>
</reference>
<evidence type="ECO:0000256" key="3">
    <source>
        <dbReference type="ARBA" id="ARBA00022679"/>
    </source>
</evidence>
<dbReference type="PANTHER" id="PTHR43667">
    <property type="entry name" value="CYCLOPROPANE-FATTY-ACYL-PHOSPHOLIPID SYNTHASE"/>
    <property type="match status" value="1"/>
</dbReference>
<evidence type="ECO:0000313" key="6">
    <source>
        <dbReference type="EMBL" id="NMH75815.1"/>
    </source>
</evidence>
<comment type="caution">
    <text evidence="6">The sequence shown here is derived from an EMBL/GenBank/DDBJ whole genome shotgun (WGS) entry which is preliminary data.</text>
</comment>
<evidence type="ECO:0000256" key="2">
    <source>
        <dbReference type="ARBA" id="ARBA00022603"/>
    </source>
</evidence>
<evidence type="ECO:0000256" key="4">
    <source>
        <dbReference type="ARBA" id="ARBA00022691"/>
    </source>
</evidence>
<dbReference type="Proteomes" id="UP001296706">
    <property type="component" value="Unassembled WGS sequence"/>
</dbReference>
<dbReference type="GO" id="GO:0032259">
    <property type="term" value="P:methylation"/>
    <property type="evidence" value="ECO:0007669"/>
    <property type="project" value="UniProtKB-KW"/>
</dbReference>
<dbReference type="InterPro" id="IPR050723">
    <property type="entry name" value="CFA/CMAS"/>
</dbReference>
<dbReference type="InterPro" id="IPR003333">
    <property type="entry name" value="CMAS"/>
</dbReference>
<dbReference type="PIRSF" id="PIRSF003085">
    <property type="entry name" value="CMAS"/>
    <property type="match status" value="1"/>
</dbReference>
<evidence type="ECO:0000256" key="1">
    <source>
        <dbReference type="ARBA" id="ARBA00010815"/>
    </source>
</evidence>
<comment type="similarity">
    <text evidence="1">Belongs to the CFA/CMAS family.</text>
</comment>
<protein>
    <submittedName>
        <fullName evidence="6">Class I SAM-dependent methyltransferase</fullName>
    </submittedName>
</protein>
<keyword evidence="2 6" id="KW-0489">Methyltransferase</keyword>
<proteinExistence type="inferred from homology"/>
<accession>A0ABX1R9L8</accession>
<dbReference type="SUPFAM" id="SSF53335">
    <property type="entry name" value="S-adenosyl-L-methionine-dependent methyltransferases"/>
    <property type="match status" value="1"/>
</dbReference>
<name>A0ABX1R9L8_9PSEU</name>
<keyword evidence="7" id="KW-1185">Reference proteome</keyword>
<sequence>MTATVAAEGPAHATNQHYDLDPAVFEQFLDPMRKYSSGLYLRDGDDLAAAQRHKLRFVADRIGISDGGRVLDIGCGWGALTLFLAGRYDCTVTGVTPAARQRDHIVATAAGRGLADRVRVHHGVFEEFDAPAGSFDAAAALGSVIHMTDLPAVFTRTRRMLRRGGRFYVSESCFRTPAVQAEFDARPGTDYVRNTIFGNGRLRPLSELVAAAETAGFAVVAVDDLTDHYRRTIDAWIANVAAAADRLDALEDGLATRLTHYLEIANAGWGFTTKHYGLTLRNGR</sequence>